<evidence type="ECO:0000313" key="4">
    <source>
        <dbReference type="EMBL" id="TCO43623.1"/>
    </source>
</evidence>
<dbReference type="GO" id="GO:0009307">
    <property type="term" value="P:DNA restriction-modification system"/>
    <property type="evidence" value="ECO:0007669"/>
    <property type="project" value="UniProtKB-KW"/>
</dbReference>
<keyword evidence="1" id="KW-0680">Restriction system</keyword>
<keyword evidence="4" id="KW-0808">Transferase</keyword>
<keyword evidence="4" id="KW-0489">Methyltransferase</keyword>
<evidence type="ECO:0000259" key="3">
    <source>
        <dbReference type="Pfam" id="PF02384"/>
    </source>
</evidence>
<organism evidence="4 5">
    <name type="scientific">Kribbella antiqua</name>
    <dbReference type="NCBI Taxonomy" id="2512217"/>
    <lineage>
        <taxon>Bacteria</taxon>
        <taxon>Bacillati</taxon>
        <taxon>Actinomycetota</taxon>
        <taxon>Actinomycetes</taxon>
        <taxon>Propionibacteriales</taxon>
        <taxon>Kribbellaceae</taxon>
        <taxon>Kribbella</taxon>
    </lineage>
</organism>
<protein>
    <submittedName>
        <fullName evidence="4">N-6 DNA methylase</fullName>
    </submittedName>
</protein>
<dbReference type="PROSITE" id="PS00092">
    <property type="entry name" value="N6_MTASE"/>
    <property type="match status" value="1"/>
</dbReference>
<feature type="region of interest" description="Disordered" evidence="2">
    <location>
        <begin position="83"/>
        <end position="135"/>
    </location>
</feature>
<gene>
    <name evidence="4" type="ORF">EV646_112200</name>
</gene>
<evidence type="ECO:0000313" key="5">
    <source>
        <dbReference type="Proteomes" id="UP000295573"/>
    </source>
</evidence>
<dbReference type="GO" id="GO:0032259">
    <property type="term" value="P:methylation"/>
    <property type="evidence" value="ECO:0007669"/>
    <property type="project" value="UniProtKB-KW"/>
</dbReference>
<dbReference type="AlphaFoldDB" id="A0A4R2IFZ1"/>
<evidence type="ECO:0000256" key="1">
    <source>
        <dbReference type="ARBA" id="ARBA00022747"/>
    </source>
</evidence>
<dbReference type="GO" id="GO:0008170">
    <property type="term" value="F:N-methyltransferase activity"/>
    <property type="evidence" value="ECO:0007669"/>
    <property type="project" value="InterPro"/>
</dbReference>
<dbReference type="InterPro" id="IPR002052">
    <property type="entry name" value="DNA_methylase_N6_adenine_CS"/>
</dbReference>
<evidence type="ECO:0000256" key="2">
    <source>
        <dbReference type="SAM" id="MobiDB-lite"/>
    </source>
</evidence>
<sequence length="240" mass="26591">MRPTQRDHLRDHFASGYELVDGTGRLAAMNLLLHGIGTPDGDSLIEVRDALIADPGERSSVVLSNPPFGQTDVRCVRTRDRAAGLRRHDEQQAAQLPAAHHDDSRHQRPRSRLTPGQRALRRRSRRNTAPQTAGRLSTCTPCCAYPRGKRGVAIAAPSRVVEFLRVDPAQLLRIKGSPATRDRQVDVGDRAQTHHEANDRAWLGEVADLGETLTHPGHQVPAWQRDMEHRPESLPPSPCS</sequence>
<feature type="domain" description="DNA methylase adenine-specific" evidence="3">
    <location>
        <begin position="12"/>
        <end position="71"/>
    </location>
</feature>
<name>A0A4R2IFZ1_9ACTN</name>
<proteinExistence type="predicted"/>
<dbReference type="EMBL" id="SLWR01000012">
    <property type="protein sequence ID" value="TCO43623.1"/>
    <property type="molecule type" value="Genomic_DNA"/>
</dbReference>
<keyword evidence="5" id="KW-1185">Reference proteome</keyword>
<dbReference type="SUPFAM" id="SSF53335">
    <property type="entry name" value="S-adenosyl-L-methionine-dependent methyltransferases"/>
    <property type="match status" value="1"/>
</dbReference>
<accession>A0A4R2IFZ1</accession>
<dbReference type="Pfam" id="PF02384">
    <property type="entry name" value="N6_Mtase"/>
    <property type="match status" value="1"/>
</dbReference>
<dbReference type="InterPro" id="IPR029063">
    <property type="entry name" value="SAM-dependent_MTases_sf"/>
</dbReference>
<reference evidence="4 5" key="1">
    <citation type="journal article" date="2015" name="Stand. Genomic Sci.">
        <title>Genomic Encyclopedia of Bacterial and Archaeal Type Strains, Phase III: the genomes of soil and plant-associated and newly described type strains.</title>
        <authorList>
            <person name="Whitman W.B."/>
            <person name="Woyke T."/>
            <person name="Klenk H.P."/>
            <person name="Zhou Y."/>
            <person name="Lilburn T.G."/>
            <person name="Beck B.J."/>
            <person name="De Vos P."/>
            <person name="Vandamme P."/>
            <person name="Eisen J.A."/>
            <person name="Garrity G."/>
            <person name="Hugenholtz P."/>
            <person name="Kyrpides N.C."/>
        </authorList>
    </citation>
    <scope>NUCLEOTIDE SEQUENCE [LARGE SCALE GENOMIC DNA]</scope>
    <source>
        <strain evidence="4 5">VKM Ac-2541</strain>
    </source>
</reference>
<dbReference type="GO" id="GO:0003677">
    <property type="term" value="F:DNA binding"/>
    <property type="evidence" value="ECO:0007669"/>
    <property type="project" value="InterPro"/>
</dbReference>
<dbReference type="Proteomes" id="UP000295573">
    <property type="component" value="Unassembled WGS sequence"/>
</dbReference>
<comment type="caution">
    <text evidence="4">The sequence shown here is derived from an EMBL/GenBank/DDBJ whole genome shotgun (WGS) entry which is preliminary data.</text>
</comment>
<dbReference type="Gene3D" id="3.40.50.150">
    <property type="entry name" value="Vaccinia Virus protein VP39"/>
    <property type="match status" value="1"/>
</dbReference>
<dbReference type="InterPro" id="IPR003356">
    <property type="entry name" value="DNA_methylase_A-5"/>
</dbReference>